<dbReference type="AlphaFoldDB" id="A0A934J504"/>
<dbReference type="CDD" id="cd01095">
    <property type="entry name" value="Nitrilotriacetate_monoxgenase"/>
    <property type="match status" value="1"/>
</dbReference>
<dbReference type="PANTHER" id="PTHR30011:SF16">
    <property type="entry name" value="C2H2 FINGER DOMAIN TRANSCRIPTION FACTOR (EUROFUNG)-RELATED"/>
    <property type="match status" value="1"/>
</dbReference>
<dbReference type="InterPro" id="IPR036661">
    <property type="entry name" value="Luciferase-like_sf"/>
</dbReference>
<feature type="binding site" evidence="6">
    <location>
        <position position="154"/>
    </location>
    <ligand>
        <name>FMN</name>
        <dbReference type="ChEBI" id="CHEBI:58210"/>
    </ligand>
</feature>
<dbReference type="Pfam" id="PF00296">
    <property type="entry name" value="Bac_luciferase"/>
    <property type="match status" value="1"/>
</dbReference>
<dbReference type="PIRSF" id="PIRSF000337">
    <property type="entry name" value="NTA_MOA"/>
    <property type="match status" value="1"/>
</dbReference>
<evidence type="ECO:0000256" key="3">
    <source>
        <dbReference type="ARBA" id="ARBA00023002"/>
    </source>
</evidence>
<dbReference type="InterPro" id="IPR016215">
    <property type="entry name" value="NTA_MOA"/>
</dbReference>
<feature type="binding site" evidence="6">
    <location>
        <position position="230"/>
    </location>
    <ligand>
        <name>FMN</name>
        <dbReference type="ChEBI" id="CHEBI:58210"/>
    </ligand>
</feature>
<dbReference type="GO" id="GO:0004497">
    <property type="term" value="F:monooxygenase activity"/>
    <property type="evidence" value="ECO:0007669"/>
    <property type="project" value="UniProtKB-KW"/>
</dbReference>
<proteinExistence type="inferred from homology"/>
<gene>
    <name evidence="8" type="ORF">JFN88_10985</name>
</gene>
<sequence>MSKQLHLNAFEMNCLGHLAHGLWSHPADQRRHYTDLSFWTNLAKLLERGKFDAVFIADVLGIYDVYGEGKEPAVRNAVQIPANDPSLVIPPMAAVTKHLNFVVTSATTYEHPYAFARRISTLDHLTKGRIAWNIVTSYLPNAAQNFGLDTMIGHDERYDIADEYLEVVYKLWEGSWQEDAVLTDKKNRKYSDPSKVHSIRHKGNYFNVQGPHLSEPSLQRTPVLYQAGTSPRGKVFAARHAEGIFIGGTDTALMKKQIADIRRQAEEQGRDPAQLKFFTGLTPIVGATKEEAQRKLEEFTSYYLHEGGLVHFSSGSGYDLASYAQDYFDGSGNNHVQSAMDRFSKNALNPRTVKEIIASLSKIGSMGLVAVGTPEEVADRMEQLVEDVGLDGFNIMQVVSPGTLEDFVDLVVPELQRRGIYRKEYQEGTLREQLFGQGNRLLPASHPAASFRELSVNSS</sequence>
<dbReference type="RefSeq" id="WP_199019342.1">
    <property type="nucleotide sequence ID" value="NZ_JAELUP010000052.1"/>
</dbReference>
<evidence type="ECO:0000313" key="8">
    <source>
        <dbReference type="EMBL" id="MBJ6361789.1"/>
    </source>
</evidence>
<dbReference type="SUPFAM" id="SSF51679">
    <property type="entry name" value="Bacterial luciferase-like"/>
    <property type="match status" value="1"/>
</dbReference>
<keyword evidence="4" id="KW-0503">Monooxygenase</keyword>
<evidence type="ECO:0000256" key="2">
    <source>
        <dbReference type="ARBA" id="ARBA00022643"/>
    </source>
</evidence>
<organism evidence="8 9">
    <name type="scientific">Paenibacillus roseus</name>
    <dbReference type="NCBI Taxonomy" id="2798579"/>
    <lineage>
        <taxon>Bacteria</taxon>
        <taxon>Bacillati</taxon>
        <taxon>Bacillota</taxon>
        <taxon>Bacilli</taxon>
        <taxon>Bacillales</taxon>
        <taxon>Paenibacillaceae</taxon>
        <taxon>Paenibacillus</taxon>
    </lineage>
</organism>
<feature type="binding site" evidence="6">
    <location>
        <position position="104"/>
    </location>
    <ligand>
        <name>FMN</name>
        <dbReference type="ChEBI" id="CHEBI:58210"/>
    </ligand>
</feature>
<feature type="domain" description="Luciferase-like" evidence="7">
    <location>
        <begin position="32"/>
        <end position="390"/>
    </location>
</feature>
<dbReference type="Proteomes" id="UP000640274">
    <property type="component" value="Unassembled WGS sequence"/>
</dbReference>
<dbReference type="GO" id="GO:0016705">
    <property type="term" value="F:oxidoreductase activity, acting on paired donors, with incorporation or reduction of molecular oxygen"/>
    <property type="evidence" value="ECO:0007669"/>
    <property type="project" value="InterPro"/>
</dbReference>
<dbReference type="Gene3D" id="3.20.20.30">
    <property type="entry name" value="Luciferase-like domain"/>
    <property type="match status" value="1"/>
</dbReference>
<evidence type="ECO:0000256" key="6">
    <source>
        <dbReference type="PIRSR" id="PIRSR000337-1"/>
    </source>
</evidence>
<evidence type="ECO:0000256" key="1">
    <source>
        <dbReference type="ARBA" id="ARBA00022630"/>
    </source>
</evidence>
<evidence type="ECO:0000313" key="9">
    <source>
        <dbReference type="Proteomes" id="UP000640274"/>
    </source>
</evidence>
<keyword evidence="1 6" id="KW-0285">Flavoprotein</keyword>
<dbReference type="NCBIfam" id="TIGR03860">
    <property type="entry name" value="FMN_nitrolo"/>
    <property type="match status" value="1"/>
</dbReference>
<evidence type="ECO:0000256" key="4">
    <source>
        <dbReference type="ARBA" id="ARBA00023033"/>
    </source>
</evidence>
<dbReference type="InterPro" id="IPR051260">
    <property type="entry name" value="Diverse_substr_monoxygenases"/>
</dbReference>
<dbReference type="EMBL" id="JAELUP010000052">
    <property type="protein sequence ID" value="MBJ6361789.1"/>
    <property type="molecule type" value="Genomic_DNA"/>
</dbReference>
<dbReference type="InterPro" id="IPR011251">
    <property type="entry name" value="Luciferase-like_dom"/>
</dbReference>
<dbReference type="PANTHER" id="PTHR30011">
    <property type="entry name" value="ALKANESULFONATE MONOOXYGENASE-RELATED"/>
    <property type="match status" value="1"/>
</dbReference>
<keyword evidence="2 6" id="KW-0288">FMN</keyword>
<protein>
    <submittedName>
        <fullName evidence="8">LLM class flavin-dependent oxidoreductase</fullName>
    </submittedName>
</protein>
<comment type="caution">
    <text evidence="8">The sequence shown here is derived from an EMBL/GenBank/DDBJ whole genome shotgun (WGS) entry which is preliminary data.</text>
</comment>
<accession>A0A934J504</accession>
<evidence type="ECO:0000259" key="7">
    <source>
        <dbReference type="Pfam" id="PF00296"/>
    </source>
</evidence>
<feature type="binding site" evidence="6">
    <location>
        <position position="58"/>
    </location>
    <ligand>
        <name>FMN</name>
        <dbReference type="ChEBI" id="CHEBI:58210"/>
    </ligand>
</feature>
<comment type="similarity">
    <text evidence="5">Belongs to the NtaA/SnaA/DszA monooxygenase family.</text>
</comment>
<feature type="binding site" evidence="6">
    <location>
        <position position="158"/>
    </location>
    <ligand>
        <name>FMN</name>
        <dbReference type="ChEBI" id="CHEBI:58210"/>
    </ligand>
</feature>
<evidence type="ECO:0000256" key="5">
    <source>
        <dbReference type="ARBA" id="ARBA00033748"/>
    </source>
</evidence>
<keyword evidence="9" id="KW-1185">Reference proteome</keyword>
<name>A0A934J504_9BACL</name>
<keyword evidence="3" id="KW-0560">Oxidoreductase</keyword>
<reference evidence="8" key="1">
    <citation type="submission" date="2020-12" db="EMBL/GenBank/DDBJ databases">
        <authorList>
            <person name="Huq M.A."/>
        </authorList>
    </citation>
    <scope>NUCLEOTIDE SEQUENCE</scope>
    <source>
        <strain evidence="8">MAHUQ-46</strain>
    </source>
</reference>